<accession>A0A9W7GMW0</accession>
<feature type="domain" description="FAD/NAD(P)-binding" evidence="5">
    <location>
        <begin position="11"/>
        <end position="307"/>
    </location>
</feature>
<protein>
    <recommendedName>
        <fullName evidence="5">FAD/NAD(P)-binding domain-containing protein</fullName>
    </recommendedName>
</protein>
<sequence length="405" mass="43210">MLIDPSDRFVFLPLLYELAVGDADVDEVAPRFEELLGDDVKFNQVEHIKGRASNVEFGNRTVMVETVDPSGDSTLTPITYDYLIIASGLLPPPSPVPLPSPPSTYPLLKNSVVPFGTLPSALLLRRKVSQLQSLDRPVSAIVVGGGYSGIELATNLQSVFTTPAHKAHVKLVQRGSDILPQSSSTFNKSAARKALSSRGVTVVTDTVIESVDFSPSTLSVKLSSNSNTTTEADLIVYTYASSSSTSPVPHPYGSIVDDSINKIPTDPALRVIDLTQNRTYRNVFSIGDCTSVQTFTGKPTAQTAMGMAEVAAFNVYSDMGGGKVMKFKHIDLGEMLTLGTDEATISSLNDNIKISGGVASFLRRAVYSVRQPTGGQRVRSGLLAGGKGVEKIKERKINKGGKGGE</sequence>
<dbReference type="AlphaFoldDB" id="A0A9W7GMW0"/>
<keyword evidence="3" id="KW-0274">FAD</keyword>
<evidence type="ECO:0000256" key="4">
    <source>
        <dbReference type="ARBA" id="ARBA00023002"/>
    </source>
</evidence>
<dbReference type="Pfam" id="PF07992">
    <property type="entry name" value="Pyr_redox_2"/>
    <property type="match status" value="1"/>
</dbReference>
<dbReference type="Gene3D" id="3.50.50.100">
    <property type="match status" value="1"/>
</dbReference>
<dbReference type="EMBL" id="BRYA01000315">
    <property type="protein sequence ID" value="GMI46830.1"/>
    <property type="molecule type" value="Genomic_DNA"/>
</dbReference>
<evidence type="ECO:0000313" key="7">
    <source>
        <dbReference type="Proteomes" id="UP001165065"/>
    </source>
</evidence>
<dbReference type="GO" id="GO:0019646">
    <property type="term" value="P:aerobic electron transport chain"/>
    <property type="evidence" value="ECO:0007669"/>
    <property type="project" value="TreeGrafter"/>
</dbReference>
<dbReference type="InterPro" id="IPR036188">
    <property type="entry name" value="FAD/NAD-bd_sf"/>
</dbReference>
<reference evidence="7" key="1">
    <citation type="journal article" date="2023" name="Commun. Biol.">
        <title>Genome analysis of Parmales, the sister group of diatoms, reveals the evolutionary specialization of diatoms from phago-mixotrophs to photoautotrophs.</title>
        <authorList>
            <person name="Ban H."/>
            <person name="Sato S."/>
            <person name="Yoshikawa S."/>
            <person name="Yamada K."/>
            <person name="Nakamura Y."/>
            <person name="Ichinomiya M."/>
            <person name="Sato N."/>
            <person name="Blanc-Mathieu R."/>
            <person name="Endo H."/>
            <person name="Kuwata A."/>
            <person name="Ogata H."/>
        </authorList>
    </citation>
    <scope>NUCLEOTIDE SEQUENCE [LARGE SCALE GENOMIC DNA]</scope>
</reference>
<comment type="cofactor">
    <cofactor evidence="1">
        <name>FAD</name>
        <dbReference type="ChEBI" id="CHEBI:57692"/>
    </cofactor>
</comment>
<dbReference type="PRINTS" id="PR00368">
    <property type="entry name" value="FADPNR"/>
</dbReference>
<dbReference type="PANTHER" id="PTHR42913:SF4">
    <property type="entry name" value="ALTERNATIVE NAD(P)H-UBIQUINONE OXIDOREDUCTASE C1, CHLOROPLASTIC_MITOCHONDRIAL"/>
    <property type="match status" value="1"/>
</dbReference>
<organism evidence="6 7">
    <name type="scientific">Triparma columacea</name>
    <dbReference type="NCBI Taxonomy" id="722753"/>
    <lineage>
        <taxon>Eukaryota</taxon>
        <taxon>Sar</taxon>
        <taxon>Stramenopiles</taxon>
        <taxon>Ochrophyta</taxon>
        <taxon>Bolidophyceae</taxon>
        <taxon>Parmales</taxon>
        <taxon>Triparmaceae</taxon>
        <taxon>Triparma</taxon>
    </lineage>
</organism>
<evidence type="ECO:0000313" key="6">
    <source>
        <dbReference type="EMBL" id="GMI46830.1"/>
    </source>
</evidence>
<proteinExistence type="predicted"/>
<dbReference type="GO" id="GO:0003955">
    <property type="term" value="F:NAD(P)H dehydrogenase (quinone) activity"/>
    <property type="evidence" value="ECO:0007669"/>
    <property type="project" value="TreeGrafter"/>
</dbReference>
<evidence type="ECO:0000259" key="5">
    <source>
        <dbReference type="Pfam" id="PF07992"/>
    </source>
</evidence>
<name>A0A9W7GMW0_9STRA</name>
<keyword evidence="2" id="KW-0285">Flavoprotein</keyword>
<gene>
    <name evidence="6" type="ORF">TrCOL_g11924</name>
</gene>
<evidence type="ECO:0000256" key="1">
    <source>
        <dbReference type="ARBA" id="ARBA00001974"/>
    </source>
</evidence>
<evidence type="ECO:0000256" key="2">
    <source>
        <dbReference type="ARBA" id="ARBA00022630"/>
    </source>
</evidence>
<dbReference type="PANTHER" id="PTHR42913">
    <property type="entry name" value="APOPTOSIS-INDUCING FACTOR 1"/>
    <property type="match status" value="1"/>
</dbReference>
<comment type="caution">
    <text evidence="6">The sequence shown here is derived from an EMBL/GenBank/DDBJ whole genome shotgun (WGS) entry which is preliminary data.</text>
</comment>
<dbReference type="OrthoDB" id="5376590at2759"/>
<dbReference type="Proteomes" id="UP001165065">
    <property type="component" value="Unassembled WGS sequence"/>
</dbReference>
<evidence type="ECO:0000256" key="3">
    <source>
        <dbReference type="ARBA" id="ARBA00022827"/>
    </source>
</evidence>
<keyword evidence="7" id="KW-1185">Reference proteome</keyword>
<dbReference type="InterPro" id="IPR023753">
    <property type="entry name" value="FAD/NAD-binding_dom"/>
</dbReference>
<dbReference type="SUPFAM" id="SSF51905">
    <property type="entry name" value="FAD/NAD(P)-binding domain"/>
    <property type="match status" value="1"/>
</dbReference>
<dbReference type="InterPro" id="IPR051169">
    <property type="entry name" value="NADH-Q_oxidoreductase"/>
</dbReference>
<keyword evidence="4" id="KW-0560">Oxidoreductase</keyword>